<dbReference type="InterPro" id="IPR008775">
    <property type="entry name" value="Phytyl_CoA_dOase-like"/>
</dbReference>
<evidence type="ECO:0000256" key="8">
    <source>
        <dbReference type="ARBA" id="ARBA00023004"/>
    </source>
</evidence>
<evidence type="ECO:0000256" key="4">
    <source>
        <dbReference type="ARBA" id="ARBA00011738"/>
    </source>
</evidence>
<evidence type="ECO:0000256" key="10">
    <source>
        <dbReference type="NCBIfam" id="TIGR02408"/>
    </source>
</evidence>
<reference evidence="13" key="1">
    <citation type="journal article" date="2019" name="Int. J. Syst. Evol. Microbiol.">
        <title>The Global Catalogue of Microorganisms (GCM) 10K type strain sequencing project: providing services to taxonomists for standard genome sequencing and annotation.</title>
        <authorList>
            <consortium name="The Broad Institute Genomics Platform"/>
            <consortium name="The Broad Institute Genome Sequencing Center for Infectious Disease"/>
            <person name="Wu L."/>
            <person name="Ma J."/>
        </authorList>
    </citation>
    <scope>NUCLEOTIDE SEQUENCE [LARGE SCALE GENOMIC DNA]</scope>
    <source>
        <strain evidence="13">JCM 13022</strain>
    </source>
</reference>
<accession>A0ABP4FWZ6</accession>
<evidence type="ECO:0000256" key="6">
    <source>
        <dbReference type="ARBA" id="ARBA00022964"/>
    </source>
</evidence>
<keyword evidence="8" id="KW-0408">Iron</keyword>
<keyword evidence="6" id="KW-0223">Dioxygenase</keyword>
<dbReference type="Proteomes" id="UP001500467">
    <property type="component" value="Unassembled WGS sequence"/>
</dbReference>
<dbReference type="PANTHER" id="PTHR20883">
    <property type="entry name" value="PHYTANOYL-COA DIOXYGENASE DOMAIN CONTAINING 1"/>
    <property type="match status" value="1"/>
</dbReference>
<dbReference type="EMBL" id="BAAALM010000005">
    <property type="protein sequence ID" value="GAA1199620.1"/>
    <property type="molecule type" value="Genomic_DNA"/>
</dbReference>
<evidence type="ECO:0000256" key="7">
    <source>
        <dbReference type="ARBA" id="ARBA00023002"/>
    </source>
</evidence>
<evidence type="ECO:0000256" key="9">
    <source>
        <dbReference type="ARBA" id="ARBA00049228"/>
    </source>
</evidence>
<evidence type="ECO:0000256" key="11">
    <source>
        <dbReference type="SAM" id="MobiDB-lite"/>
    </source>
</evidence>
<organism evidence="12 13">
    <name type="scientific">Prauserella alba</name>
    <dbReference type="NCBI Taxonomy" id="176898"/>
    <lineage>
        <taxon>Bacteria</taxon>
        <taxon>Bacillati</taxon>
        <taxon>Actinomycetota</taxon>
        <taxon>Actinomycetes</taxon>
        <taxon>Pseudonocardiales</taxon>
        <taxon>Pseudonocardiaceae</taxon>
        <taxon>Prauserella</taxon>
    </lineage>
</organism>
<comment type="cofactor">
    <cofactor evidence="1">
        <name>Fe(2+)</name>
        <dbReference type="ChEBI" id="CHEBI:29033"/>
    </cofactor>
</comment>
<comment type="subunit">
    <text evidence="4">Homodimer.</text>
</comment>
<comment type="caution">
    <text evidence="12">The sequence shown here is derived from an EMBL/GenBank/DDBJ whole genome shotgun (WGS) entry which is preliminary data.</text>
</comment>
<dbReference type="PANTHER" id="PTHR20883:SF48">
    <property type="entry name" value="ECTOINE DIOXYGENASE"/>
    <property type="match status" value="1"/>
</dbReference>
<dbReference type="NCBIfam" id="TIGR02408">
    <property type="entry name" value="ectoine_ThpD"/>
    <property type="match status" value="1"/>
</dbReference>
<evidence type="ECO:0000256" key="1">
    <source>
        <dbReference type="ARBA" id="ARBA00001954"/>
    </source>
</evidence>
<dbReference type="EC" id="1.14.11.55" evidence="10"/>
<comment type="similarity">
    <text evidence="3">Belongs to the PhyH family. EctD subfamily.</text>
</comment>
<sequence>MTLADRISGMSQNIDASFRDADSNGGTDAYPTRLSAGEPQLLDRPDPTVWGAAADGPLGSDEVAAHAGNGYTILEELITPAEVQGYWQELVRLSSDSGLKSDERVVTEKSSGEVRSIFEVHRISELIDRLARDERILDRARQILGSEVYLHQSRVNYMPGFRGNGFYWHSDFETWHAEDGMPRPRAVSCSIALTDNYPYNGGLMVMPGSHRTFVQCLGETPDDHYKASLKEQEVGVPREDDITKLAASCGIDQFTGPAGSALFFDSNIMHGSGNNITPYPRSNIFLVFNSVENAPVEPFAASSPRPSFIGARDTAPLSR</sequence>
<dbReference type="Gene3D" id="2.60.120.620">
    <property type="entry name" value="q2cbj1_9rhob like domain"/>
    <property type="match status" value="1"/>
</dbReference>
<evidence type="ECO:0000256" key="5">
    <source>
        <dbReference type="ARBA" id="ARBA00022723"/>
    </source>
</evidence>
<comment type="function">
    <text evidence="2">Involved in the biosynthesis of 5-hydroxyectoine, called compatible solute, which helps organisms to survive extreme osmotic stress by acting as a highly soluble organic osmolyte. Catalyzes the 2-oxoglutarate-dependent selective hydroxylation of L-ectoine to yield (4S,5S)-5-hydroxyectoine.</text>
</comment>
<name>A0ABP4FWZ6_9PSEU</name>
<evidence type="ECO:0000256" key="2">
    <source>
        <dbReference type="ARBA" id="ARBA00004063"/>
    </source>
</evidence>
<dbReference type="SUPFAM" id="SSF51197">
    <property type="entry name" value="Clavaminate synthase-like"/>
    <property type="match status" value="1"/>
</dbReference>
<evidence type="ECO:0000313" key="13">
    <source>
        <dbReference type="Proteomes" id="UP001500467"/>
    </source>
</evidence>
<proteinExistence type="inferred from homology"/>
<dbReference type="Pfam" id="PF05721">
    <property type="entry name" value="PhyH"/>
    <property type="match status" value="1"/>
</dbReference>
<keyword evidence="5" id="KW-0479">Metal-binding</keyword>
<comment type="catalytic activity">
    <reaction evidence="9">
        <text>L-ectoine + 2-oxoglutarate + O2 = 5-hydroxyectoine + succinate + CO2</text>
        <dbReference type="Rhea" id="RHEA:45740"/>
        <dbReference type="ChEBI" id="CHEBI:15379"/>
        <dbReference type="ChEBI" id="CHEBI:16526"/>
        <dbReference type="ChEBI" id="CHEBI:16810"/>
        <dbReference type="ChEBI" id="CHEBI:30031"/>
        <dbReference type="ChEBI" id="CHEBI:58515"/>
        <dbReference type="ChEBI" id="CHEBI:85413"/>
        <dbReference type="EC" id="1.14.11.55"/>
    </reaction>
</comment>
<evidence type="ECO:0000313" key="12">
    <source>
        <dbReference type="EMBL" id="GAA1199620.1"/>
    </source>
</evidence>
<feature type="region of interest" description="Disordered" evidence="11">
    <location>
        <begin position="16"/>
        <end position="42"/>
    </location>
</feature>
<dbReference type="InterPro" id="IPR012774">
    <property type="entry name" value="EctD"/>
</dbReference>
<evidence type="ECO:0000256" key="3">
    <source>
        <dbReference type="ARBA" id="ARBA00007851"/>
    </source>
</evidence>
<keyword evidence="13" id="KW-1185">Reference proteome</keyword>
<gene>
    <name evidence="12" type="primary">thpD_1</name>
    <name evidence="12" type="ORF">GCM10009675_14350</name>
</gene>
<protein>
    <recommendedName>
        <fullName evidence="10">Ectoine hydroxylase</fullName>
        <ecNumber evidence="10">1.14.11.55</ecNumber>
    </recommendedName>
</protein>
<keyword evidence="7" id="KW-0560">Oxidoreductase</keyword>